<evidence type="ECO:0000256" key="1">
    <source>
        <dbReference type="SAM" id="MobiDB-lite"/>
    </source>
</evidence>
<dbReference type="EMBL" id="KC613269">
    <property type="protein sequence ID" value="AGH60700.1"/>
    <property type="molecule type" value="Genomic_DNA"/>
</dbReference>
<evidence type="ECO:0000256" key="2">
    <source>
        <dbReference type="SAM" id="SignalP"/>
    </source>
</evidence>
<sequence>MKYISPLIFALTFQPSASALHSYGKQVKKPCDSKYYLENMAEKANQNVEQALTSTRTALLQAAKQALVGSAESDASQRLAANVNLANTIKLATTALDTLITNWKQLQSGLAALNQLAATNALVAEVEQTTMKDVAAQTVAGTPAPPALATEATVKGAVHGYCLKQPGLAEQTETADESTAATKSIKTFVLKAATKATGGAASDFNQVCVLSGPGAITSGTTCSTDYTAVGFKGGKILQTAEVTLKKKRRSRNRGIRYRRKNGLITINHNPYKASRRHSRSRNCIKEDPKNDGQ</sequence>
<dbReference type="AlphaFoldDB" id="M4TCG6"/>
<feature type="signal peptide" evidence="2">
    <location>
        <begin position="1"/>
        <end position="19"/>
    </location>
</feature>
<feature type="chain" id="PRO_5004058517" evidence="2">
    <location>
        <begin position="20"/>
        <end position="293"/>
    </location>
</feature>
<feature type="compositionally biased region" description="Basic and acidic residues" evidence="1">
    <location>
        <begin position="283"/>
        <end position="293"/>
    </location>
</feature>
<keyword evidence="2" id="KW-0732">Signal</keyword>
<organism evidence="3">
    <name type="scientific">Trypanosoma brucei</name>
    <dbReference type="NCBI Taxonomy" id="5691"/>
    <lineage>
        <taxon>Eukaryota</taxon>
        <taxon>Discoba</taxon>
        <taxon>Euglenozoa</taxon>
        <taxon>Kinetoplastea</taxon>
        <taxon>Metakinetoplastina</taxon>
        <taxon>Trypanosomatida</taxon>
        <taxon>Trypanosomatidae</taxon>
        <taxon>Trypanosoma</taxon>
    </lineage>
</organism>
<feature type="compositionally biased region" description="Basic residues" evidence="1">
    <location>
        <begin position="273"/>
        <end position="282"/>
    </location>
</feature>
<protein>
    <submittedName>
        <fullName evidence="3">Variant surface glycoprotein 1791</fullName>
    </submittedName>
</protein>
<proteinExistence type="predicted"/>
<reference evidence="3" key="1">
    <citation type="submission" date="2013-02" db="EMBL/GenBank/DDBJ databases">
        <authorList>
            <person name="Cross G.A.M."/>
            <person name="Kim H.-S."/>
            <person name="Wickstead B."/>
        </authorList>
    </citation>
    <scope>NUCLEOTIDE SEQUENCE</scope>
    <source>
        <strain evidence="3">Lister 427</strain>
    </source>
</reference>
<reference evidence="3" key="2">
    <citation type="journal article" date="2014" name="Mol. Biochem. Parasitol.">
        <title>Capturing the variant surface glycoprotein repertoire (the VSGnome) of Trypanosoma brucei Lister 427.</title>
        <authorList>
            <person name="Cross G.A."/>
            <person name="Kim H.S."/>
            <person name="Wickstead B."/>
        </authorList>
    </citation>
    <scope>NUCLEOTIDE SEQUENCE</scope>
    <source>
        <strain evidence="3">Lister 427</strain>
    </source>
</reference>
<accession>M4TCG6</accession>
<evidence type="ECO:0000313" key="3">
    <source>
        <dbReference type="EMBL" id="AGH60700.1"/>
    </source>
</evidence>
<name>M4TCG6_9TRYP</name>
<feature type="region of interest" description="Disordered" evidence="1">
    <location>
        <begin position="268"/>
        <end position="293"/>
    </location>
</feature>